<dbReference type="KEGG" id="qsa:O6P43_031708"/>
<accession>A0AAD7KXB7</accession>
<organism evidence="2 3">
    <name type="scientific">Quillaja saponaria</name>
    <name type="common">Soap bark tree</name>
    <dbReference type="NCBI Taxonomy" id="32244"/>
    <lineage>
        <taxon>Eukaryota</taxon>
        <taxon>Viridiplantae</taxon>
        <taxon>Streptophyta</taxon>
        <taxon>Embryophyta</taxon>
        <taxon>Tracheophyta</taxon>
        <taxon>Spermatophyta</taxon>
        <taxon>Magnoliopsida</taxon>
        <taxon>eudicotyledons</taxon>
        <taxon>Gunneridae</taxon>
        <taxon>Pentapetalae</taxon>
        <taxon>rosids</taxon>
        <taxon>fabids</taxon>
        <taxon>Fabales</taxon>
        <taxon>Quillajaceae</taxon>
        <taxon>Quillaja</taxon>
    </lineage>
</organism>
<protein>
    <submittedName>
        <fullName evidence="2">Aromatic-ring hydroxylase-like protein</fullName>
    </submittedName>
</protein>
<keyword evidence="1" id="KW-0472">Membrane</keyword>
<keyword evidence="1" id="KW-1133">Transmembrane helix</keyword>
<dbReference type="EMBL" id="JARAOO010000013">
    <property type="protein sequence ID" value="KAJ7946831.1"/>
    <property type="molecule type" value="Genomic_DNA"/>
</dbReference>
<name>A0AAD7KXB7_QUISA</name>
<evidence type="ECO:0000256" key="1">
    <source>
        <dbReference type="SAM" id="Phobius"/>
    </source>
</evidence>
<keyword evidence="1" id="KW-0812">Transmembrane</keyword>
<evidence type="ECO:0000313" key="2">
    <source>
        <dbReference type="EMBL" id="KAJ7946831.1"/>
    </source>
</evidence>
<reference evidence="2" key="1">
    <citation type="journal article" date="2023" name="Science">
        <title>Elucidation of the pathway for biosynthesis of saponin adjuvants from the soapbark tree.</title>
        <authorList>
            <person name="Reed J."/>
            <person name="Orme A."/>
            <person name="El-Demerdash A."/>
            <person name="Owen C."/>
            <person name="Martin L.B.B."/>
            <person name="Misra R.C."/>
            <person name="Kikuchi S."/>
            <person name="Rejzek M."/>
            <person name="Martin A.C."/>
            <person name="Harkess A."/>
            <person name="Leebens-Mack J."/>
            <person name="Louveau T."/>
            <person name="Stephenson M.J."/>
            <person name="Osbourn A."/>
        </authorList>
    </citation>
    <scope>NUCLEOTIDE SEQUENCE</scope>
    <source>
        <strain evidence="2">S10</strain>
    </source>
</reference>
<proteinExistence type="predicted"/>
<evidence type="ECO:0000313" key="3">
    <source>
        <dbReference type="Proteomes" id="UP001163823"/>
    </source>
</evidence>
<dbReference type="Gene3D" id="3.50.50.60">
    <property type="entry name" value="FAD/NAD(P)-binding domain"/>
    <property type="match status" value="1"/>
</dbReference>
<feature type="transmembrane region" description="Helical" evidence="1">
    <location>
        <begin position="6"/>
        <end position="24"/>
    </location>
</feature>
<gene>
    <name evidence="2" type="ORF">O6P43_031708</name>
</gene>
<dbReference type="Proteomes" id="UP001163823">
    <property type="component" value="Chromosome 13"/>
</dbReference>
<sequence>MVYQIIVVGVIAAALVVYNFYSMWRKNNNKASVMNHQDNQGVKTTKETENNQVIIVGAGVAGSALAYALGKIV</sequence>
<comment type="caution">
    <text evidence="2">The sequence shown here is derived from an EMBL/GenBank/DDBJ whole genome shotgun (WGS) entry which is preliminary data.</text>
</comment>
<keyword evidence="3" id="KW-1185">Reference proteome</keyword>
<dbReference type="InterPro" id="IPR036188">
    <property type="entry name" value="FAD/NAD-bd_sf"/>
</dbReference>
<dbReference type="AlphaFoldDB" id="A0AAD7KXB7"/>